<proteinExistence type="predicted"/>
<dbReference type="Proteomes" id="UP000036681">
    <property type="component" value="Unplaced"/>
</dbReference>
<accession>A0A0M3HYA8</accession>
<reference evidence="2" key="1">
    <citation type="submission" date="2017-02" db="UniProtKB">
        <authorList>
            <consortium name="WormBaseParasite"/>
        </authorList>
    </citation>
    <scope>IDENTIFICATION</scope>
</reference>
<protein>
    <submittedName>
        <fullName evidence="2">NR LBD domain-containing protein</fullName>
    </submittedName>
</protein>
<organism evidence="1 2">
    <name type="scientific">Ascaris lumbricoides</name>
    <name type="common">Giant roundworm</name>
    <dbReference type="NCBI Taxonomy" id="6252"/>
    <lineage>
        <taxon>Eukaryota</taxon>
        <taxon>Metazoa</taxon>
        <taxon>Ecdysozoa</taxon>
        <taxon>Nematoda</taxon>
        <taxon>Chromadorea</taxon>
        <taxon>Rhabditida</taxon>
        <taxon>Spirurina</taxon>
        <taxon>Ascaridomorpha</taxon>
        <taxon>Ascaridoidea</taxon>
        <taxon>Ascarididae</taxon>
        <taxon>Ascaris</taxon>
    </lineage>
</organism>
<sequence length="73" mass="8136">MNANRAAGTFTPAPTLTNARVITETKALEALQNCLIDLPKEIDFSVLTIMHFLFIEPIIKAAFFSDNRLVVKE</sequence>
<evidence type="ECO:0000313" key="1">
    <source>
        <dbReference type="Proteomes" id="UP000036681"/>
    </source>
</evidence>
<dbReference type="WBParaSite" id="ALUE_0000847301-mRNA-1">
    <property type="protein sequence ID" value="ALUE_0000847301-mRNA-1"/>
    <property type="gene ID" value="ALUE_0000847301"/>
</dbReference>
<name>A0A0M3HYA8_ASCLU</name>
<evidence type="ECO:0000313" key="2">
    <source>
        <dbReference type="WBParaSite" id="ALUE_0000847301-mRNA-1"/>
    </source>
</evidence>
<keyword evidence="1" id="KW-1185">Reference proteome</keyword>
<dbReference type="AlphaFoldDB" id="A0A0M3HYA8"/>